<dbReference type="PANTHER" id="PTHR47331">
    <property type="entry name" value="PHD-TYPE DOMAIN-CONTAINING PROTEIN"/>
    <property type="match status" value="1"/>
</dbReference>
<dbReference type="InterPro" id="IPR001969">
    <property type="entry name" value="Aspartic_peptidase_AS"/>
</dbReference>
<dbReference type="GO" id="GO:0006508">
    <property type="term" value="P:proteolysis"/>
    <property type="evidence" value="ECO:0007669"/>
    <property type="project" value="InterPro"/>
</dbReference>
<dbReference type="PANTHER" id="PTHR47331:SF5">
    <property type="entry name" value="RIBONUCLEASE H"/>
    <property type="match status" value="1"/>
</dbReference>
<dbReference type="AlphaFoldDB" id="A0A6P7FSX7"/>
<feature type="region of interest" description="Disordered" evidence="1">
    <location>
        <begin position="202"/>
        <end position="224"/>
    </location>
</feature>
<evidence type="ECO:0000313" key="2">
    <source>
        <dbReference type="RefSeq" id="XP_028137882.1"/>
    </source>
</evidence>
<dbReference type="PROSITE" id="PS00141">
    <property type="entry name" value="ASP_PROTEASE"/>
    <property type="match status" value="1"/>
</dbReference>
<dbReference type="GO" id="GO:0004190">
    <property type="term" value="F:aspartic-type endopeptidase activity"/>
    <property type="evidence" value="ECO:0007669"/>
    <property type="project" value="InterPro"/>
</dbReference>
<dbReference type="RefSeq" id="XP_028137882.1">
    <property type="nucleotide sequence ID" value="XM_028282081.1"/>
</dbReference>
<name>A0A6P7FSX7_DIAVI</name>
<feature type="compositionally biased region" description="Polar residues" evidence="1">
    <location>
        <begin position="206"/>
        <end position="217"/>
    </location>
</feature>
<proteinExistence type="predicted"/>
<gene>
    <name evidence="2" type="primary">LOC114332302</name>
</gene>
<protein>
    <submittedName>
        <fullName evidence="2">Uncharacterized protein LOC114332302</fullName>
    </submittedName>
</protein>
<dbReference type="InterPro" id="IPR005312">
    <property type="entry name" value="DUF1759"/>
</dbReference>
<dbReference type="InParanoid" id="A0A6P7FSX7"/>
<reference evidence="2" key="1">
    <citation type="submission" date="2025-08" db="UniProtKB">
        <authorList>
            <consortium name="RefSeq"/>
        </authorList>
    </citation>
    <scope>IDENTIFICATION</scope>
    <source>
        <tissue evidence="2">Whole insect</tissue>
    </source>
</reference>
<evidence type="ECO:0000256" key="1">
    <source>
        <dbReference type="SAM" id="MobiDB-lite"/>
    </source>
</evidence>
<accession>A0A6P7FSX7</accession>
<dbReference type="Pfam" id="PF03564">
    <property type="entry name" value="DUF1759"/>
    <property type="match status" value="1"/>
</dbReference>
<sequence>MLDNRYNNETILINSHIYSLLDIPSIQKGTSTALREFISKVRQQLGALKNLKQPVESWDMILICILTKKLDHYTNRSFQIDRDNSKLPNLKDFLSYIENRATALETVTTPDKKCSTNKERYQKTHLATSKVKLETRCSFCSSSDHKIYNCSNFKSVSVKDRVSFIDSHKACRICLNNHPGRCKMSFRCSVCRKEHNSLLHVDRQTPLDSTGQGNSGNADDRETTFGSINENINNVLLPTVKVKIRTKRGEYITARGLLDTGSQISLVTSR</sequence>
<organism evidence="2">
    <name type="scientific">Diabrotica virgifera virgifera</name>
    <name type="common">western corn rootworm</name>
    <dbReference type="NCBI Taxonomy" id="50390"/>
    <lineage>
        <taxon>Eukaryota</taxon>
        <taxon>Metazoa</taxon>
        <taxon>Ecdysozoa</taxon>
        <taxon>Arthropoda</taxon>
        <taxon>Hexapoda</taxon>
        <taxon>Insecta</taxon>
        <taxon>Pterygota</taxon>
        <taxon>Neoptera</taxon>
        <taxon>Endopterygota</taxon>
        <taxon>Coleoptera</taxon>
        <taxon>Polyphaga</taxon>
        <taxon>Cucujiformia</taxon>
        <taxon>Chrysomeloidea</taxon>
        <taxon>Chrysomelidae</taxon>
        <taxon>Galerucinae</taxon>
        <taxon>Diabroticina</taxon>
        <taxon>Diabroticites</taxon>
        <taxon>Diabrotica</taxon>
    </lineage>
</organism>